<gene>
    <name evidence="2" type="ORF">BP5553_04695</name>
</gene>
<dbReference type="Proteomes" id="UP000254866">
    <property type="component" value="Unassembled WGS sequence"/>
</dbReference>
<accession>A0A370TP10</accession>
<dbReference type="EMBL" id="NPIC01000003">
    <property type="protein sequence ID" value="RDL37262.1"/>
    <property type="molecule type" value="Genomic_DNA"/>
</dbReference>
<proteinExistence type="predicted"/>
<evidence type="ECO:0000256" key="1">
    <source>
        <dbReference type="SAM" id="MobiDB-lite"/>
    </source>
</evidence>
<feature type="region of interest" description="Disordered" evidence="1">
    <location>
        <begin position="322"/>
        <end position="347"/>
    </location>
</feature>
<feature type="region of interest" description="Disordered" evidence="1">
    <location>
        <begin position="431"/>
        <end position="453"/>
    </location>
</feature>
<dbReference type="RefSeq" id="XP_031869918.1">
    <property type="nucleotide sequence ID" value="XM_032013318.1"/>
</dbReference>
<keyword evidence="3" id="KW-1185">Reference proteome</keyword>
<name>A0A370TP10_9HELO</name>
<dbReference type="GeneID" id="43597544"/>
<feature type="compositionally biased region" description="Low complexity" evidence="1">
    <location>
        <begin position="433"/>
        <end position="452"/>
    </location>
</feature>
<evidence type="ECO:0000313" key="3">
    <source>
        <dbReference type="Proteomes" id="UP000254866"/>
    </source>
</evidence>
<feature type="region of interest" description="Disordered" evidence="1">
    <location>
        <begin position="205"/>
        <end position="241"/>
    </location>
</feature>
<reference evidence="2 3" key="1">
    <citation type="journal article" date="2018" name="IMA Fungus">
        <title>IMA Genome-F 9: Draft genome sequence of Annulohypoxylon stygium, Aspergillus mulundensis, Berkeleyomyces basicola (syn. Thielaviopsis basicola), Ceratocystis smalleyi, two Cercospora beticola strains, Coleophoma cylindrospora, Fusarium fracticaudum, Phialophora cf. hyalina, and Morchella septimelata.</title>
        <authorList>
            <person name="Wingfield B.D."/>
            <person name="Bills G.F."/>
            <person name="Dong Y."/>
            <person name="Huang W."/>
            <person name="Nel W.J."/>
            <person name="Swalarsk-Parry B.S."/>
            <person name="Vaghefi N."/>
            <person name="Wilken P.M."/>
            <person name="An Z."/>
            <person name="de Beer Z.W."/>
            <person name="De Vos L."/>
            <person name="Chen L."/>
            <person name="Duong T.A."/>
            <person name="Gao Y."/>
            <person name="Hammerbacher A."/>
            <person name="Kikkert J.R."/>
            <person name="Li Y."/>
            <person name="Li H."/>
            <person name="Li K."/>
            <person name="Li Q."/>
            <person name="Liu X."/>
            <person name="Ma X."/>
            <person name="Naidoo K."/>
            <person name="Pethybridge S.J."/>
            <person name="Sun J."/>
            <person name="Steenkamp E.T."/>
            <person name="van der Nest M.A."/>
            <person name="van Wyk S."/>
            <person name="Wingfield M.J."/>
            <person name="Xiong C."/>
            <person name="Yue Q."/>
            <person name="Zhang X."/>
        </authorList>
    </citation>
    <scope>NUCLEOTIDE SEQUENCE [LARGE SCALE GENOMIC DNA]</scope>
    <source>
        <strain evidence="2 3">BP 5553</strain>
    </source>
</reference>
<sequence>MGQENQVASADIPARPSPSDPCQSTMSQNNNAPTPDSKQHPHMGPSESSLLSEATLTGDSPINAVVEKRARRRHSDRGDSIYGVEDSNDADGSGETPRKKVRFDVKAEVVNPKKAWDKVTIGSHIDDPRIPVIAEKSDNGTICMTVVRDRTLPLDILRGWRRFSSENGSVPLNKIKLDPNIFKGYADAEPSDPEKKYELIKTFLDPPEGAHEPDMETEVDETPTETARPNTKEPEVAKTGPEATELQVGVCRMDNRIPVYAYLRQENQIWFRVHEEESEMSQVLFSGTAIRYEQVELDSKFIKSNERTTRAYIRSLLKETVNGEAETEETATRYPERSRRRRPGSTTILGEEAADNTIGDEPLTDIQARVNEVINKVVNDQENSARELNKVLGDYGRHSAQQADTIKEQQVTIERQTRTIELLRLRLADLESAPNQQPENENEQTNEAAANPFAPPPVESLKGFCVIPDGKENAGMLVEKHAHHARYNRAYYNERLLLQELKIVIRGEDSGETINIDGMASRCYVEADGSKKLIERPQGSRSFLELEGRHFIKWVKREQITLEEYWKV</sequence>
<feature type="region of interest" description="Disordered" evidence="1">
    <location>
        <begin position="1"/>
        <end position="99"/>
    </location>
</feature>
<dbReference type="OrthoDB" id="3547697at2759"/>
<organism evidence="2 3">
    <name type="scientific">Venustampulla echinocandica</name>
    <dbReference type="NCBI Taxonomy" id="2656787"/>
    <lineage>
        <taxon>Eukaryota</taxon>
        <taxon>Fungi</taxon>
        <taxon>Dikarya</taxon>
        <taxon>Ascomycota</taxon>
        <taxon>Pezizomycotina</taxon>
        <taxon>Leotiomycetes</taxon>
        <taxon>Helotiales</taxon>
        <taxon>Pleuroascaceae</taxon>
        <taxon>Venustampulla</taxon>
    </lineage>
</organism>
<feature type="compositionally biased region" description="Polar residues" evidence="1">
    <location>
        <begin position="20"/>
        <end position="36"/>
    </location>
</feature>
<dbReference type="AlphaFoldDB" id="A0A370TP10"/>
<comment type="caution">
    <text evidence="2">The sequence shown here is derived from an EMBL/GenBank/DDBJ whole genome shotgun (WGS) entry which is preliminary data.</text>
</comment>
<evidence type="ECO:0000313" key="2">
    <source>
        <dbReference type="EMBL" id="RDL37262.1"/>
    </source>
</evidence>
<protein>
    <submittedName>
        <fullName evidence="2">Uncharacterized protein</fullName>
    </submittedName>
</protein>